<evidence type="ECO:0000313" key="2">
    <source>
        <dbReference type="EnsemblMetazoa" id="AFUN009615-PA"/>
    </source>
</evidence>
<proteinExistence type="predicted"/>
<dbReference type="InterPro" id="IPR009832">
    <property type="entry name" value="DUF1397"/>
</dbReference>
<dbReference type="PANTHER" id="PTHR20997">
    <property type="entry name" value="EG:BACR42I17.2 PROTEIN-RELATED"/>
    <property type="match status" value="1"/>
</dbReference>
<dbReference type="Pfam" id="PF07165">
    <property type="entry name" value="DUF1397"/>
    <property type="match status" value="1"/>
</dbReference>
<accession>A0A182RTL2</accession>
<dbReference type="PANTHER" id="PTHR20997:SF2">
    <property type="entry name" value="EG:BACR42I17.2 PROTEIN-RELATED"/>
    <property type="match status" value="1"/>
</dbReference>
<organism evidence="2">
    <name type="scientific">Anopheles funestus</name>
    <name type="common">African malaria mosquito</name>
    <dbReference type="NCBI Taxonomy" id="62324"/>
    <lineage>
        <taxon>Eukaryota</taxon>
        <taxon>Metazoa</taxon>
        <taxon>Ecdysozoa</taxon>
        <taxon>Arthropoda</taxon>
        <taxon>Hexapoda</taxon>
        <taxon>Insecta</taxon>
        <taxon>Pterygota</taxon>
        <taxon>Neoptera</taxon>
        <taxon>Endopterygota</taxon>
        <taxon>Diptera</taxon>
        <taxon>Nematocera</taxon>
        <taxon>Culicoidea</taxon>
        <taxon>Culicidae</taxon>
        <taxon>Anophelinae</taxon>
        <taxon>Anopheles</taxon>
    </lineage>
</organism>
<feature type="chain" id="PRO_5030024311" evidence="1">
    <location>
        <begin position="21"/>
        <end position="232"/>
    </location>
</feature>
<sequence length="232" mass="26812">MLLAIALFVCLVMTPNVTSADATFQQYVELMFQFDAVFETLCLVQTNNSVEAERMVKANQALQSCVNLHHDPQNFTNELDLLTVENRKDFISFNCDQFEEIKKCYHPFTRQLEICFTERDVSMIKTLIMLEEEFAYICERDGANVVTVQRSYYSYCAGNLQELLQNCSMPDWAELRSKTIDAMTERDCNIFQRLATCFQTNITNCGAPLFAQLFSIRYKAIVKQTTCNKPRI</sequence>
<keyword evidence="1" id="KW-0732">Signal</keyword>
<feature type="signal peptide" evidence="1">
    <location>
        <begin position="1"/>
        <end position="20"/>
    </location>
</feature>
<dbReference type="VEuPathDB" id="VectorBase:AFUN009615"/>
<dbReference type="EnsemblMetazoa" id="AFUN009615-RA">
    <property type="protein sequence ID" value="AFUN009615-PA"/>
    <property type="gene ID" value="AFUN009615"/>
</dbReference>
<protein>
    <submittedName>
        <fullName evidence="2">Uncharacterized protein</fullName>
    </submittedName>
</protein>
<evidence type="ECO:0000256" key="1">
    <source>
        <dbReference type="SAM" id="SignalP"/>
    </source>
</evidence>
<dbReference type="AlphaFoldDB" id="A0A182RTL2"/>
<reference evidence="2" key="1">
    <citation type="submission" date="2020-05" db="UniProtKB">
        <authorList>
            <consortium name="EnsemblMetazoa"/>
        </authorList>
    </citation>
    <scope>IDENTIFICATION</scope>
    <source>
        <strain evidence="2">FUMOZ</strain>
    </source>
</reference>
<dbReference type="STRING" id="62324.A0A182RTL2"/>
<name>A0A182RTL2_ANOFN</name>